<feature type="domain" description="ABC transmembrane type-1" evidence="10">
    <location>
        <begin position="19"/>
        <end position="207"/>
    </location>
</feature>
<feature type="transmembrane region" description="Helical" evidence="9">
    <location>
        <begin position="22"/>
        <end position="42"/>
    </location>
</feature>
<evidence type="ECO:0000256" key="5">
    <source>
        <dbReference type="ARBA" id="ARBA00022692"/>
    </source>
</evidence>
<dbReference type="Gene3D" id="1.10.3720.10">
    <property type="entry name" value="MetI-like"/>
    <property type="match status" value="1"/>
</dbReference>
<dbReference type="PROSITE" id="PS50928">
    <property type="entry name" value="ABC_TM1"/>
    <property type="match status" value="1"/>
</dbReference>
<keyword evidence="12" id="KW-1185">Reference proteome</keyword>
<dbReference type="InterPro" id="IPR043429">
    <property type="entry name" value="ArtM/GltK/GlnP/TcyL/YhdX-like"/>
</dbReference>
<dbReference type="Proteomes" id="UP001082899">
    <property type="component" value="Unassembled WGS sequence"/>
</dbReference>
<feature type="transmembrane region" description="Helical" evidence="9">
    <location>
        <begin position="188"/>
        <end position="206"/>
    </location>
</feature>
<gene>
    <name evidence="11" type="ORF">OVY01_20325</name>
</gene>
<dbReference type="PANTHER" id="PTHR30614">
    <property type="entry name" value="MEMBRANE COMPONENT OF AMINO ACID ABC TRANSPORTER"/>
    <property type="match status" value="1"/>
</dbReference>
<keyword evidence="6" id="KW-0029">Amino-acid transport</keyword>
<keyword evidence="4" id="KW-1003">Cell membrane</keyword>
<dbReference type="InterPro" id="IPR035906">
    <property type="entry name" value="MetI-like_sf"/>
</dbReference>
<keyword evidence="3 9" id="KW-0813">Transport</keyword>
<evidence type="ECO:0000256" key="3">
    <source>
        <dbReference type="ARBA" id="ARBA00022448"/>
    </source>
</evidence>
<accession>A0ABT3ZUC4</accession>
<dbReference type="CDD" id="cd06261">
    <property type="entry name" value="TM_PBP2"/>
    <property type="match status" value="1"/>
</dbReference>
<sequence length="226" mass="24113">MHFDIHALDGQWGGLARGFVDTLWLCLLGGTMAGVLGIVLLAGQRRGGTFLARLLRLYTDITLALPLLVVLYVAFFVLPAFGVLLPARLVGTLTLAVYYAPYIAEVIRAAVAAVPAGTVEAGTAIGMSPWAIGWRIVTPQALPLLLPTLTGLAIGLLKDSALLSIISVHEFMFAAKEAVSETYAPLEVYLVVALVYWAATATLHAASRHWEKRLGRTAAPLPALSR</sequence>
<evidence type="ECO:0000313" key="11">
    <source>
        <dbReference type="EMBL" id="MCY0389495.1"/>
    </source>
</evidence>
<organism evidence="11 12">
    <name type="scientific">Robbsia betulipollinis</name>
    <dbReference type="NCBI Taxonomy" id="2981849"/>
    <lineage>
        <taxon>Bacteria</taxon>
        <taxon>Pseudomonadati</taxon>
        <taxon>Pseudomonadota</taxon>
        <taxon>Betaproteobacteria</taxon>
        <taxon>Burkholderiales</taxon>
        <taxon>Burkholderiaceae</taxon>
        <taxon>Robbsia</taxon>
    </lineage>
</organism>
<keyword evidence="5 9" id="KW-0812">Transmembrane</keyword>
<evidence type="ECO:0000256" key="9">
    <source>
        <dbReference type="RuleBase" id="RU363032"/>
    </source>
</evidence>
<evidence type="ECO:0000313" key="12">
    <source>
        <dbReference type="Proteomes" id="UP001082899"/>
    </source>
</evidence>
<evidence type="ECO:0000256" key="8">
    <source>
        <dbReference type="ARBA" id="ARBA00023136"/>
    </source>
</evidence>
<comment type="subcellular location">
    <subcellularLocation>
        <location evidence="1">Cell inner membrane</location>
        <topology evidence="1">Multi-pass membrane protein</topology>
    </subcellularLocation>
    <subcellularLocation>
        <location evidence="9">Cell membrane</location>
        <topology evidence="9">Multi-pass membrane protein</topology>
    </subcellularLocation>
</comment>
<reference evidence="11" key="1">
    <citation type="submission" date="2022-11" db="EMBL/GenBank/DDBJ databases">
        <title>Robbsia betulipollinis sp. nov., isolated from pollen of birch (Betula pendula).</title>
        <authorList>
            <person name="Shi H."/>
            <person name="Ambika Manirajan B."/>
            <person name="Ratering S."/>
            <person name="Geissler-Plaum R."/>
            <person name="Schnell S."/>
        </authorList>
    </citation>
    <scope>NUCLEOTIDE SEQUENCE</scope>
    <source>
        <strain evidence="11">Bb-Pol-6</strain>
    </source>
</reference>
<protein>
    <submittedName>
        <fullName evidence="11">ABC transporter permease subunit</fullName>
    </submittedName>
</protein>
<keyword evidence="7 9" id="KW-1133">Transmembrane helix</keyword>
<name>A0ABT3ZUC4_9BURK</name>
<dbReference type="EMBL" id="JAPMXC010000010">
    <property type="protein sequence ID" value="MCY0389495.1"/>
    <property type="molecule type" value="Genomic_DNA"/>
</dbReference>
<evidence type="ECO:0000256" key="7">
    <source>
        <dbReference type="ARBA" id="ARBA00022989"/>
    </source>
</evidence>
<evidence type="ECO:0000259" key="10">
    <source>
        <dbReference type="PROSITE" id="PS50928"/>
    </source>
</evidence>
<dbReference type="InterPro" id="IPR000515">
    <property type="entry name" value="MetI-like"/>
</dbReference>
<feature type="transmembrane region" description="Helical" evidence="9">
    <location>
        <begin position="63"/>
        <end position="87"/>
    </location>
</feature>
<evidence type="ECO:0000256" key="2">
    <source>
        <dbReference type="ARBA" id="ARBA00010072"/>
    </source>
</evidence>
<keyword evidence="8 9" id="KW-0472">Membrane</keyword>
<dbReference type="InterPro" id="IPR010065">
    <property type="entry name" value="AA_ABC_transptr_permease_3TM"/>
</dbReference>
<dbReference type="RefSeq" id="WP_267849393.1">
    <property type="nucleotide sequence ID" value="NZ_JAPMXC010000010.1"/>
</dbReference>
<comment type="similarity">
    <text evidence="2">Belongs to the binding-protein-dependent transport system permease family. HisMQ subfamily.</text>
</comment>
<dbReference type="SUPFAM" id="SSF161098">
    <property type="entry name" value="MetI-like"/>
    <property type="match status" value="1"/>
</dbReference>
<dbReference type="NCBIfam" id="TIGR01726">
    <property type="entry name" value="HEQRo_perm_3TM"/>
    <property type="match status" value="1"/>
</dbReference>
<proteinExistence type="inferred from homology"/>
<evidence type="ECO:0000256" key="6">
    <source>
        <dbReference type="ARBA" id="ARBA00022970"/>
    </source>
</evidence>
<dbReference type="PANTHER" id="PTHR30614:SF0">
    <property type="entry name" value="L-CYSTINE TRANSPORT SYSTEM PERMEASE PROTEIN TCYL"/>
    <property type="match status" value="1"/>
</dbReference>
<comment type="caution">
    <text evidence="11">The sequence shown here is derived from an EMBL/GenBank/DDBJ whole genome shotgun (WGS) entry which is preliminary data.</text>
</comment>
<evidence type="ECO:0000256" key="1">
    <source>
        <dbReference type="ARBA" id="ARBA00004429"/>
    </source>
</evidence>
<evidence type="ECO:0000256" key="4">
    <source>
        <dbReference type="ARBA" id="ARBA00022475"/>
    </source>
</evidence>
<dbReference type="Pfam" id="PF00528">
    <property type="entry name" value="BPD_transp_1"/>
    <property type="match status" value="1"/>
</dbReference>